<keyword evidence="1" id="KW-0472">Membrane</keyword>
<accession>A0AAE4C5G1</accession>
<evidence type="ECO:0000259" key="2">
    <source>
        <dbReference type="Pfam" id="PF11181"/>
    </source>
</evidence>
<reference evidence="3" key="1">
    <citation type="submission" date="2023-07" db="EMBL/GenBank/DDBJ databases">
        <title>Sequencing the genomes of 1000 actinobacteria strains.</title>
        <authorList>
            <person name="Klenk H.-P."/>
        </authorList>
    </citation>
    <scope>NUCLEOTIDE SEQUENCE</scope>
    <source>
        <strain evidence="3">DSM 13988</strain>
    </source>
</reference>
<feature type="domain" description="General stress protein 17M-like" evidence="2">
    <location>
        <begin position="26"/>
        <end position="92"/>
    </location>
</feature>
<sequence length="177" mass="18628">MSHSQTPMPPQAALSTQAQPRITGTVLGTFPDYEPAQALVDRLADSDFEVANLSIVGKGLVSVERVVQRLSYPRVALSGATTGVVMGLIIGIGFALFLPDHNWASILPMVVIGACIWTIMNVIGYATKRGQRDFLSTSQTVATSYEVLCEPAAAAQARQILAGGAPSSSSPEDPARS</sequence>
<evidence type="ECO:0000256" key="1">
    <source>
        <dbReference type="SAM" id="Phobius"/>
    </source>
</evidence>
<keyword evidence="1" id="KW-0812">Transmembrane</keyword>
<dbReference type="InterPro" id="IPR025889">
    <property type="entry name" value="GSP17M-like_dom"/>
</dbReference>
<protein>
    <recommendedName>
        <fullName evidence="2">General stress protein 17M-like domain-containing protein</fullName>
    </recommendedName>
</protein>
<gene>
    <name evidence="3" type="ORF">J2S35_000413</name>
</gene>
<proteinExistence type="predicted"/>
<dbReference type="EMBL" id="JAVDUI010000001">
    <property type="protein sequence ID" value="MDR6891473.1"/>
    <property type="molecule type" value="Genomic_DNA"/>
</dbReference>
<feature type="transmembrane region" description="Helical" evidence="1">
    <location>
        <begin position="75"/>
        <end position="97"/>
    </location>
</feature>
<evidence type="ECO:0000313" key="3">
    <source>
        <dbReference type="EMBL" id="MDR6891473.1"/>
    </source>
</evidence>
<dbReference type="Pfam" id="PF11181">
    <property type="entry name" value="YflT"/>
    <property type="match status" value="1"/>
</dbReference>
<dbReference type="AlphaFoldDB" id="A0AAE4C5G1"/>
<evidence type="ECO:0000313" key="4">
    <source>
        <dbReference type="Proteomes" id="UP001247307"/>
    </source>
</evidence>
<feature type="transmembrane region" description="Helical" evidence="1">
    <location>
        <begin position="103"/>
        <end position="126"/>
    </location>
</feature>
<dbReference type="RefSeq" id="WP_309849305.1">
    <property type="nucleotide sequence ID" value="NZ_BAAAIU010000024.1"/>
</dbReference>
<keyword evidence="1" id="KW-1133">Transmembrane helix</keyword>
<organism evidence="3 4">
    <name type="scientific">Falsarthrobacter nasiphocae</name>
    <dbReference type="NCBI Taxonomy" id="189863"/>
    <lineage>
        <taxon>Bacteria</taxon>
        <taxon>Bacillati</taxon>
        <taxon>Actinomycetota</taxon>
        <taxon>Actinomycetes</taxon>
        <taxon>Micrococcales</taxon>
        <taxon>Micrococcaceae</taxon>
        <taxon>Falsarthrobacter</taxon>
    </lineage>
</organism>
<name>A0AAE4C5G1_9MICC</name>
<comment type="caution">
    <text evidence="3">The sequence shown here is derived from an EMBL/GenBank/DDBJ whole genome shotgun (WGS) entry which is preliminary data.</text>
</comment>
<keyword evidence="4" id="KW-1185">Reference proteome</keyword>
<dbReference type="Proteomes" id="UP001247307">
    <property type="component" value="Unassembled WGS sequence"/>
</dbReference>